<organism evidence="1 2">
    <name type="scientific">phage Lak_Megaphage_Sonny</name>
    <dbReference type="NCBI Taxonomy" id="3109229"/>
    <lineage>
        <taxon>Viruses</taxon>
        <taxon>Duplodnaviria</taxon>
        <taxon>Heunggongvirae</taxon>
        <taxon>Uroviricota</taxon>
        <taxon>Caudoviricetes</taxon>
        <taxon>Caudoviricetes code 15 clade</taxon>
    </lineage>
</organism>
<evidence type="ECO:0000313" key="2">
    <source>
        <dbReference type="Proteomes" id="UP001358193"/>
    </source>
</evidence>
<name>A0ABZ0Z2E3_9CAUD</name>
<dbReference type="EMBL" id="OR769223">
    <property type="protein sequence ID" value="WQJ53331.1"/>
    <property type="molecule type" value="Genomic_DNA"/>
</dbReference>
<dbReference type="Proteomes" id="UP001358193">
    <property type="component" value="Segment"/>
</dbReference>
<proteinExistence type="predicted"/>
<accession>A0ABZ0Z2E3</accession>
<sequence>MNNQNFPKYIKSGNAVCILVDEDNTDFLNAKAKYVGYTPDKQVVILLVEKKLPFYNVKFYQNFKLICDCIVVEHFNIISPKEFYENAHGYYADKYRNIAFEDMKKDNKYLKWTI</sequence>
<reference evidence="1 2" key="1">
    <citation type="submission" date="2023-11" db="EMBL/GenBank/DDBJ databases">
        <authorList>
            <person name="Cook R."/>
            <person name="Crisci M."/>
            <person name="Pye H."/>
            <person name="Adriaenssens E."/>
            <person name="Santini J."/>
        </authorList>
    </citation>
    <scope>NUCLEOTIDE SEQUENCE [LARGE SCALE GENOMIC DNA]</scope>
    <source>
        <strain evidence="1">Lak_Megaphage_Sonny</strain>
    </source>
</reference>
<keyword evidence="2" id="KW-1185">Reference proteome</keyword>
<protein>
    <submittedName>
        <fullName evidence="1">Uncharacterized protein</fullName>
    </submittedName>
</protein>
<evidence type="ECO:0000313" key="1">
    <source>
        <dbReference type="EMBL" id="WQJ53331.1"/>
    </source>
</evidence>